<reference evidence="10 11" key="1">
    <citation type="submission" date="2017-04" db="EMBL/GenBank/DDBJ databases">
        <authorList>
            <person name="Afonso C.L."/>
            <person name="Miller P.J."/>
            <person name="Scott M.A."/>
            <person name="Spackman E."/>
            <person name="Goraichik I."/>
            <person name="Dimitrov K.M."/>
            <person name="Suarez D.L."/>
            <person name="Swayne D.E."/>
        </authorList>
    </citation>
    <scope>NUCLEOTIDE SEQUENCE [LARGE SCALE GENOMIC DNA]</scope>
    <source>
        <strain evidence="10 11">LMG26642</strain>
    </source>
</reference>
<evidence type="ECO:0000256" key="1">
    <source>
        <dbReference type="ARBA" id="ARBA00004651"/>
    </source>
</evidence>
<feature type="transmembrane region" description="Helical" evidence="7">
    <location>
        <begin position="70"/>
        <end position="88"/>
    </location>
</feature>
<evidence type="ECO:0000256" key="7">
    <source>
        <dbReference type="SAM" id="Phobius"/>
    </source>
</evidence>
<evidence type="ECO:0008006" key="12">
    <source>
        <dbReference type="Google" id="ProtNLM"/>
    </source>
</evidence>
<dbReference type="Pfam" id="PF20730">
    <property type="entry name" value="YetF_N"/>
    <property type="match status" value="1"/>
</dbReference>
<keyword evidence="11" id="KW-1185">Reference proteome</keyword>
<organism evidence="10 11">
    <name type="scientific">Carnobacterium iners</name>
    <dbReference type="NCBI Taxonomy" id="1073423"/>
    <lineage>
        <taxon>Bacteria</taxon>
        <taxon>Bacillati</taxon>
        <taxon>Bacillota</taxon>
        <taxon>Bacilli</taxon>
        <taxon>Lactobacillales</taxon>
        <taxon>Carnobacteriaceae</taxon>
        <taxon>Carnobacterium</taxon>
    </lineage>
</organism>
<dbReference type="Pfam" id="PF04239">
    <property type="entry name" value="DUF421"/>
    <property type="match status" value="1"/>
</dbReference>
<evidence type="ECO:0000256" key="5">
    <source>
        <dbReference type="ARBA" id="ARBA00022989"/>
    </source>
</evidence>
<keyword evidence="4 7" id="KW-0812">Transmembrane</keyword>
<evidence type="ECO:0000256" key="3">
    <source>
        <dbReference type="ARBA" id="ARBA00022475"/>
    </source>
</evidence>
<dbReference type="PANTHER" id="PTHR34582">
    <property type="entry name" value="UPF0702 TRANSMEMBRANE PROTEIN YCAP"/>
    <property type="match status" value="1"/>
</dbReference>
<feature type="domain" description="YetF C-terminal" evidence="8">
    <location>
        <begin position="89"/>
        <end position="167"/>
    </location>
</feature>
<evidence type="ECO:0000256" key="4">
    <source>
        <dbReference type="ARBA" id="ARBA00022692"/>
    </source>
</evidence>
<comment type="similarity">
    <text evidence="2">Belongs to the UPF0702 family.</text>
</comment>
<feature type="domain" description="YetF-like N-terminal transmembrane" evidence="9">
    <location>
        <begin position="19"/>
        <end position="83"/>
    </location>
</feature>
<dbReference type="OrthoDB" id="9793799at2"/>
<dbReference type="Proteomes" id="UP000193435">
    <property type="component" value="Unassembled WGS sequence"/>
</dbReference>
<evidence type="ECO:0000313" key="11">
    <source>
        <dbReference type="Proteomes" id="UP000193435"/>
    </source>
</evidence>
<dbReference type="GO" id="GO:0005886">
    <property type="term" value="C:plasma membrane"/>
    <property type="evidence" value="ECO:0007669"/>
    <property type="project" value="UniProtKB-SubCell"/>
</dbReference>
<dbReference type="InterPro" id="IPR023090">
    <property type="entry name" value="UPF0702_alpha/beta_dom_sf"/>
</dbReference>
<evidence type="ECO:0000259" key="8">
    <source>
        <dbReference type="Pfam" id="PF04239"/>
    </source>
</evidence>
<keyword evidence="3" id="KW-1003">Cell membrane</keyword>
<keyword evidence="6 7" id="KW-0472">Membrane</keyword>
<name>A0A1X7MVU4_9LACT</name>
<dbReference type="PANTHER" id="PTHR34582:SF6">
    <property type="entry name" value="UPF0702 TRANSMEMBRANE PROTEIN YCAP"/>
    <property type="match status" value="1"/>
</dbReference>
<evidence type="ECO:0000256" key="6">
    <source>
        <dbReference type="ARBA" id="ARBA00023136"/>
    </source>
</evidence>
<evidence type="ECO:0000259" key="9">
    <source>
        <dbReference type="Pfam" id="PF20730"/>
    </source>
</evidence>
<comment type="subcellular location">
    <subcellularLocation>
        <location evidence="1">Cell membrane</location>
        <topology evidence="1">Multi-pass membrane protein</topology>
    </subcellularLocation>
</comment>
<feature type="transmembrane region" description="Helical" evidence="7">
    <location>
        <begin position="12"/>
        <end position="33"/>
    </location>
</feature>
<dbReference type="RefSeq" id="WP_085559215.1">
    <property type="nucleotide sequence ID" value="NZ_FOAH01000001.1"/>
</dbReference>
<evidence type="ECO:0000313" key="10">
    <source>
        <dbReference type="EMBL" id="SMH28999.1"/>
    </source>
</evidence>
<dbReference type="InterPro" id="IPR007353">
    <property type="entry name" value="DUF421"/>
</dbReference>
<evidence type="ECO:0000256" key="2">
    <source>
        <dbReference type="ARBA" id="ARBA00006448"/>
    </source>
</evidence>
<dbReference type="EMBL" id="FXBJ01000002">
    <property type="protein sequence ID" value="SMH28999.1"/>
    <property type="molecule type" value="Genomic_DNA"/>
</dbReference>
<proteinExistence type="inferred from homology"/>
<keyword evidence="5 7" id="KW-1133">Transmembrane helix</keyword>
<dbReference type="Gene3D" id="3.30.240.20">
    <property type="entry name" value="bsu07140 like domains"/>
    <property type="match status" value="1"/>
</dbReference>
<protein>
    <recommendedName>
        <fullName evidence="12">DUF421 domain-containing protein</fullName>
    </recommendedName>
</protein>
<feature type="transmembrane region" description="Helical" evidence="7">
    <location>
        <begin position="45"/>
        <end position="64"/>
    </location>
</feature>
<dbReference type="InterPro" id="IPR048454">
    <property type="entry name" value="YetF_N"/>
</dbReference>
<sequence length="177" mass="19919">MDFLFKDWTMVYRTVIVGTLAYLLLIFVLRIFGKRILAKMSAFDFVVTVAFGSILATILTNSKLTLVDGMAALTLLVLLQFILSKLILHVNFIDKLAKSEPALLYFNGEYDEQAMKKERVLKEELYQAARSSGFVSMDDILGIVLEANGEFSVLSKSEYTTGNSTLINIKKDYFTSL</sequence>
<accession>A0A1X7MVU4</accession>
<dbReference type="AlphaFoldDB" id="A0A1X7MVU4"/>
<dbReference type="STRING" id="1073423.SAMN04488700_1019"/>
<gene>
    <name evidence="10" type="ORF">SAMN04488700_1019</name>
</gene>